<evidence type="ECO:0000259" key="1">
    <source>
        <dbReference type="Pfam" id="PF02894"/>
    </source>
</evidence>
<reference evidence="3" key="1">
    <citation type="submission" date="2017-09" db="EMBL/GenBank/DDBJ databases">
        <title>Metaegenomics of thermophilic ammonia-oxidizing enrichment culture.</title>
        <authorList>
            <person name="Kato S."/>
            <person name="Suzuki K."/>
        </authorList>
    </citation>
    <scope>NUCLEOTIDE SEQUENCE [LARGE SCALE GENOMIC DNA]</scope>
</reference>
<comment type="caution">
    <text evidence="2">The sequence shown here is derived from an EMBL/GenBank/DDBJ whole genome shotgun (WGS) entry which is preliminary data.</text>
</comment>
<dbReference type="Pfam" id="PF02894">
    <property type="entry name" value="GFO_IDH_MocA_C"/>
    <property type="match status" value="1"/>
</dbReference>
<dbReference type="AlphaFoldDB" id="A0A2H5XFW3"/>
<dbReference type="Proteomes" id="UP000236173">
    <property type="component" value="Unassembled WGS sequence"/>
</dbReference>
<dbReference type="Gene3D" id="3.30.360.10">
    <property type="entry name" value="Dihydrodipicolinate Reductase, domain 2"/>
    <property type="match status" value="1"/>
</dbReference>
<organism evidence="2 3">
    <name type="scientific">Candidatus Fervidibacter japonicus</name>
    <dbReference type="NCBI Taxonomy" id="2035412"/>
    <lineage>
        <taxon>Bacteria</taxon>
        <taxon>Candidatus Fervidibacterota</taxon>
        <taxon>Candidatus Fervidibacter</taxon>
    </lineage>
</organism>
<feature type="domain" description="Gfo/Idh/MocA-like oxidoreductase C-terminal" evidence="1">
    <location>
        <begin position="25"/>
        <end position="83"/>
    </location>
</feature>
<dbReference type="InterPro" id="IPR004104">
    <property type="entry name" value="Gfo/Idh/MocA-like_OxRdtase_C"/>
</dbReference>
<sequence>MLVYGTEGILHNIGGEICLISGPKRIRQVFRGFNDDPFRTELEHFGTCLINGCEPLSSGRDNLHTMAVIEAIYRSAGSQRRVTADEVWQGLCPNDNR</sequence>
<protein>
    <recommendedName>
        <fullName evidence="1">Gfo/Idh/MocA-like oxidoreductase C-terminal domain-containing protein</fullName>
    </recommendedName>
</protein>
<evidence type="ECO:0000313" key="2">
    <source>
        <dbReference type="EMBL" id="GBD00066.1"/>
    </source>
</evidence>
<evidence type="ECO:0000313" key="3">
    <source>
        <dbReference type="Proteomes" id="UP000236173"/>
    </source>
</evidence>
<proteinExistence type="predicted"/>
<name>A0A2H5XFW3_9BACT</name>
<dbReference type="EMBL" id="BEHT01000050">
    <property type="protein sequence ID" value="GBD00066.1"/>
    <property type="molecule type" value="Genomic_DNA"/>
</dbReference>
<gene>
    <name evidence="2" type="ORF">HRbin17_02600</name>
</gene>
<accession>A0A2H5XFW3</accession>